<evidence type="ECO:0000259" key="2">
    <source>
        <dbReference type="PROSITE" id="PS50055"/>
    </source>
</evidence>
<dbReference type="STRING" id="224129.A0A1W4XA92"/>
<dbReference type="GeneID" id="108739770"/>
<dbReference type="Gene3D" id="3.90.190.10">
    <property type="entry name" value="Protein tyrosine phosphatase superfamily"/>
    <property type="match status" value="1"/>
</dbReference>
<protein>
    <submittedName>
        <fullName evidence="4">Receptor-type tyrosine-protein phosphatase alpha-like</fullName>
    </submittedName>
</protein>
<gene>
    <name evidence="4" type="primary">LOC108739770</name>
</gene>
<accession>A0A1W4XA92</accession>
<dbReference type="AlphaFoldDB" id="A0A1W4XA92"/>
<dbReference type="SUPFAM" id="SSF52799">
    <property type="entry name" value="(Phosphotyrosine protein) phosphatases II"/>
    <property type="match status" value="1"/>
</dbReference>
<keyword evidence="3" id="KW-1185">Reference proteome</keyword>
<dbReference type="InterPro" id="IPR029021">
    <property type="entry name" value="Prot-tyrosine_phosphatase-like"/>
</dbReference>
<dbReference type="GO" id="GO:0004725">
    <property type="term" value="F:protein tyrosine phosphatase activity"/>
    <property type="evidence" value="ECO:0007669"/>
    <property type="project" value="InterPro"/>
</dbReference>
<feature type="domain" description="Tyrosine-protein phosphatase" evidence="2">
    <location>
        <begin position="102"/>
        <end position="169"/>
    </location>
</feature>
<dbReference type="InterPro" id="IPR050348">
    <property type="entry name" value="Protein-Tyr_Phosphatase"/>
</dbReference>
<feature type="region of interest" description="Disordered" evidence="1">
    <location>
        <begin position="1"/>
        <end position="45"/>
    </location>
</feature>
<dbReference type="RefSeq" id="XP_018329323.1">
    <property type="nucleotide sequence ID" value="XM_018473821.2"/>
</dbReference>
<dbReference type="PROSITE" id="PS50055">
    <property type="entry name" value="TYR_PHOSPHATASE_PTP"/>
    <property type="match status" value="1"/>
</dbReference>
<dbReference type="InParanoid" id="A0A1W4XA92"/>
<sequence>MMSTQSEPPRKTHSSTTNHRKHRSRSTPRFSDSDKPKKKRTLTAATSLVSIPNTIKLSMLNSGLLSTENENGSMLASINEKAIPIKEFPKFVDQRRKFPVLFKLEFQVAIKVEQHSCRHASKKANLKKNQNQRCIPYDYNRVVLEKVGDENDSDYINASYVDVSITTYV</sequence>
<dbReference type="PANTHER" id="PTHR19134:SF561">
    <property type="entry name" value="PROTEIN TYROSINE PHOSPHATASE 36E, ISOFORM A"/>
    <property type="match status" value="1"/>
</dbReference>
<evidence type="ECO:0000256" key="1">
    <source>
        <dbReference type="SAM" id="MobiDB-lite"/>
    </source>
</evidence>
<reference evidence="4" key="1">
    <citation type="submission" date="2025-08" db="UniProtKB">
        <authorList>
            <consortium name="RefSeq"/>
        </authorList>
    </citation>
    <scope>IDENTIFICATION</scope>
    <source>
        <tissue evidence="4">Entire body</tissue>
    </source>
</reference>
<name>A0A1W4XA92_AGRPL</name>
<dbReference type="InterPro" id="IPR000242">
    <property type="entry name" value="PTP_cat"/>
</dbReference>
<dbReference type="Pfam" id="PF00102">
    <property type="entry name" value="Y_phosphatase"/>
    <property type="match status" value="1"/>
</dbReference>
<dbReference type="Proteomes" id="UP000192223">
    <property type="component" value="Unplaced"/>
</dbReference>
<evidence type="ECO:0000313" key="4">
    <source>
        <dbReference type="RefSeq" id="XP_018329323.1"/>
    </source>
</evidence>
<dbReference type="PANTHER" id="PTHR19134">
    <property type="entry name" value="RECEPTOR-TYPE TYROSINE-PROTEIN PHOSPHATASE"/>
    <property type="match status" value="1"/>
</dbReference>
<evidence type="ECO:0000313" key="3">
    <source>
        <dbReference type="Proteomes" id="UP000192223"/>
    </source>
</evidence>
<proteinExistence type="predicted"/>
<organism evidence="3 4">
    <name type="scientific">Agrilus planipennis</name>
    <name type="common">Emerald ash borer</name>
    <name type="synonym">Agrilus marcopoli</name>
    <dbReference type="NCBI Taxonomy" id="224129"/>
    <lineage>
        <taxon>Eukaryota</taxon>
        <taxon>Metazoa</taxon>
        <taxon>Ecdysozoa</taxon>
        <taxon>Arthropoda</taxon>
        <taxon>Hexapoda</taxon>
        <taxon>Insecta</taxon>
        <taxon>Pterygota</taxon>
        <taxon>Neoptera</taxon>
        <taxon>Endopterygota</taxon>
        <taxon>Coleoptera</taxon>
        <taxon>Polyphaga</taxon>
        <taxon>Elateriformia</taxon>
        <taxon>Buprestoidea</taxon>
        <taxon>Buprestidae</taxon>
        <taxon>Agrilinae</taxon>
        <taxon>Agrilus</taxon>
    </lineage>
</organism>
<dbReference type="OrthoDB" id="6764598at2759"/>
<dbReference type="KEGG" id="apln:108739770"/>